<dbReference type="PANTHER" id="PTHR25465:SF32">
    <property type="entry name" value="BLOODTHIRSTY-RELATED GENE FAMILY, MEMBER 16 ISOFORM X1-RELATED"/>
    <property type="match status" value="1"/>
</dbReference>
<dbReference type="InterPro" id="IPR000315">
    <property type="entry name" value="Znf_B-box"/>
</dbReference>
<name>A0A9J7ZI48_CYPCA</name>
<evidence type="ECO:0000313" key="8">
    <source>
        <dbReference type="Ensembl" id="ENSCCRP00000130551.1"/>
    </source>
</evidence>
<dbReference type="Gene3D" id="3.30.160.60">
    <property type="entry name" value="Classic Zinc Finger"/>
    <property type="match status" value="1"/>
</dbReference>
<dbReference type="Proteomes" id="UP001108240">
    <property type="component" value="Unplaced"/>
</dbReference>
<evidence type="ECO:0000256" key="1">
    <source>
        <dbReference type="ARBA" id="ARBA00022723"/>
    </source>
</evidence>
<dbReference type="InterPro" id="IPR058030">
    <property type="entry name" value="TRIM8/14/16/25/29/45/65_CC"/>
</dbReference>
<evidence type="ECO:0000256" key="2">
    <source>
        <dbReference type="ARBA" id="ARBA00022771"/>
    </source>
</evidence>
<feature type="compositionally biased region" description="Low complexity" evidence="6">
    <location>
        <begin position="274"/>
        <end position="291"/>
    </location>
</feature>
<sequence>MNRDSLEMADHTKMEESQNTSNVLCDACHGNQKLSAVKSCFQCVTSFCETHLENHKTAARLIKHKLIDPVDNLEDYICVKHEKPLELFCRDDRTFLCSICIEIGHKAHNIVPIEQESGDQRAQLEKTQAEVKMMIQDRIKKTEEIKSSEKNNNVKSLIALIERCQSELLEVIWQKQKAAEKQAEELIQELEQEISELKRRETALEQLLHTEDHLHLLQTCSSVCSLPQVKSWTSNITDLNTEIFKKALQGLQENIKMELKKFFEIIHCPHRPSVVQESSASDSESTDSVPSHPLLVSEVL</sequence>
<organism evidence="8 9">
    <name type="scientific">Cyprinus carpio carpio</name>
    <dbReference type="NCBI Taxonomy" id="630221"/>
    <lineage>
        <taxon>Eukaryota</taxon>
        <taxon>Metazoa</taxon>
        <taxon>Chordata</taxon>
        <taxon>Craniata</taxon>
        <taxon>Vertebrata</taxon>
        <taxon>Euteleostomi</taxon>
        <taxon>Actinopterygii</taxon>
        <taxon>Neopterygii</taxon>
        <taxon>Teleostei</taxon>
        <taxon>Ostariophysi</taxon>
        <taxon>Cypriniformes</taxon>
        <taxon>Cyprinidae</taxon>
        <taxon>Cyprininae</taxon>
        <taxon>Cyprinus</taxon>
    </lineage>
</organism>
<dbReference type="GO" id="GO:0008270">
    <property type="term" value="F:zinc ion binding"/>
    <property type="evidence" value="ECO:0007669"/>
    <property type="project" value="UniProtKB-KW"/>
</dbReference>
<dbReference type="PANTHER" id="PTHR25465">
    <property type="entry name" value="B-BOX DOMAIN CONTAINING"/>
    <property type="match status" value="1"/>
</dbReference>
<keyword evidence="1" id="KW-0479">Metal-binding</keyword>
<keyword evidence="2 4" id="KW-0863">Zinc-finger</keyword>
<protein>
    <recommendedName>
        <fullName evidence="7">B box-type domain-containing protein</fullName>
    </recommendedName>
</protein>
<feature type="coiled-coil region" evidence="5">
    <location>
        <begin position="173"/>
        <end position="207"/>
    </location>
</feature>
<dbReference type="AlphaFoldDB" id="A0A9J7ZI48"/>
<dbReference type="Pfam" id="PF00643">
    <property type="entry name" value="zf-B_box"/>
    <property type="match status" value="1"/>
</dbReference>
<dbReference type="SMART" id="SM00336">
    <property type="entry name" value="BBOX"/>
    <property type="match status" value="1"/>
</dbReference>
<dbReference type="Pfam" id="PF25600">
    <property type="entry name" value="TRIM_CC"/>
    <property type="match status" value="1"/>
</dbReference>
<proteinExistence type="predicted"/>
<dbReference type="SUPFAM" id="SSF57845">
    <property type="entry name" value="B-box zinc-binding domain"/>
    <property type="match status" value="1"/>
</dbReference>
<dbReference type="PROSITE" id="PS50119">
    <property type="entry name" value="ZF_BBOX"/>
    <property type="match status" value="1"/>
</dbReference>
<keyword evidence="3" id="KW-0862">Zinc</keyword>
<dbReference type="OMA" id="CISCTVI"/>
<evidence type="ECO:0000256" key="4">
    <source>
        <dbReference type="PROSITE-ProRule" id="PRU00024"/>
    </source>
</evidence>
<evidence type="ECO:0000256" key="5">
    <source>
        <dbReference type="SAM" id="Coils"/>
    </source>
</evidence>
<evidence type="ECO:0000256" key="6">
    <source>
        <dbReference type="SAM" id="MobiDB-lite"/>
    </source>
</evidence>
<dbReference type="InterPro" id="IPR051051">
    <property type="entry name" value="E3_ubiq-ligase_TRIM/RNF"/>
</dbReference>
<feature type="domain" description="B box-type" evidence="7">
    <location>
        <begin position="73"/>
        <end position="113"/>
    </location>
</feature>
<keyword evidence="9" id="KW-1185">Reference proteome</keyword>
<keyword evidence="5" id="KW-0175">Coiled coil</keyword>
<feature type="region of interest" description="Disordered" evidence="6">
    <location>
        <begin position="274"/>
        <end position="300"/>
    </location>
</feature>
<dbReference type="Gene3D" id="4.10.830.40">
    <property type="match status" value="1"/>
</dbReference>
<dbReference type="CDD" id="cd19802">
    <property type="entry name" value="Bbox1_TRIM8-like"/>
    <property type="match status" value="1"/>
</dbReference>
<dbReference type="CDD" id="cd19769">
    <property type="entry name" value="Bbox2_TRIM16-like"/>
    <property type="match status" value="1"/>
</dbReference>
<accession>A0A9J7ZI48</accession>
<reference evidence="8" key="2">
    <citation type="submission" date="2025-09" db="UniProtKB">
        <authorList>
            <consortium name="Ensembl"/>
        </authorList>
    </citation>
    <scope>IDENTIFICATION</scope>
</reference>
<reference evidence="8" key="1">
    <citation type="submission" date="2025-08" db="UniProtKB">
        <authorList>
            <consortium name="Ensembl"/>
        </authorList>
    </citation>
    <scope>IDENTIFICATION</scope>
</reference>
<dbReference type="GeneTree" id="ENSGT01040000240385"/>
<evidence type="ECO:0000256" key="3">
    <source>
        <dbReference type="ARBA" id="ARBA00022833"/>
    </source>
</evidence>
<dbReference type="Ensembl" id="ENSCCRT00000188131.1">
    <property type="protein sequence ID" value="ENSCCRP00000130551.1"/>
    <property type="gene ID" value="ENSCCRG00000064937.1"/>
</dbReference>
<evidence type="ECO:0000313" key="9">
    <source>
        <dbReference type="Proteomes" id="UP001108240"/>
    </source>
</evidence>
<evidence type="ECO:0000259" key="7">
    <source>
        <dbReference type="PROSITE" id="PS50119"/>
    </source>
</evidence>